<organism evidence="2 4">
    <name type="scientific">Streptomyces platensis</name>
    <dbReference type="NCBI Taxonomy" id="58346"/>
    <lineage>
        <taxon>Bacteria</taxon>
        <taxon>Bacillati</taxon>
        <taxon>Actinomycetota</taxon>
        <taxon>Actinomycetes</taxon>
        <taxon>Kitasatosporales</taxon>
        <taxon>Streptomycetaceae</taxon>
        <taxon>Streptomyces</taxon>
    </lineage>
</organism>
<name>A0AAE6NJJ4_STRPT</name>
<evidence type="ECO:0000313" key="1">
    <source>
        <dbReference type="EMBL" id="OSY42263.1"/>
    </source>
</evidence>
<evidence type="ECO:0000313" key="2">
    <source>
        <dbReference type="EMBL" id="QEV52970.1"/>
    </source>
</evidence>
<dbReference type="Proteomes" id="UP000325458">
    <property type="component" value="Chromosome"/>
</dbReference>
<dbReference type="AlphaFoldDB" id="A0AAE6NJJ4"/>
<reference evidence="1 3" key="1">
    <citation type="submission" date="2016-09" db="EMBL/GenBank/DDBJ databases">
        <title>Streptomyces platensis DSM40041, a candidate organism with high potential of specific P450 cytochromes.</title>
        <authorList>
            <person name="Grumaz C."/>
            <person name="Vainshtein Y."/>
            <person name="Kirstahler P."/>
            <person name="Sohn K."/>
        </authorList>
    </citation>
    <scope>NUCLEOTIDE SEQUENCE [LARGE SCALE GENOMIC DNA]</scope>
    <source>
        <strain evidence="1 3">DSM 40041</strain>
    </source>
</reference>
<reference evidence="2 4" key="2">
    <citation type="submission" date="2017-09" db="EMBL/GenBank/DDBJ databases">
        <authorList>
            <person name="Lee N."/>
            <person name="Cho B.-K."/>
        </authorList>
    </citation>
    <scope>NUCLEOTIDE SEQUENCE [LARGE SCALE GENOMIC DNA]</scope>
    <source>
        <strain evidence="2 4">ATCC 23948</strain>
    </source>
</reference>
<dbReference type="KEGG" id="spla:CP981_16015"/>
<evidence type="ECO:0000313" key="3">
    <source>
        <dbReference type="Proteomes" id="UP000194225"/>
    </source>
</evidence>
<evidence type="ECO:0000313" key="4">
    <source>
        <dbReference type="Proteomes" id="UP000325458"/>
    </source>
</evidence>
<gene>
    <name evidence="1" type="ORF">BG653_04834</name>
    <name evidence="2" type="ORF">CP981_16015</name>
</gene>
<dbReference type="EMBL" id="MIGA01000036">
    <property type="protein sequence ID" value="OSY42263.1"/>
    <property type="molecule type" value="Genomic_DNA"/>
</dbReference>
<dbReference type="Proteomes" id="UP000194225">
    <property type="component" value="Unassembled WGS sequence"/>
</dbReference>
<protein>
    <submittedName>
        <fullName evidence="2">Uncharacterized protein</fullName>
    </submittedName>
</protein>
<sequence length="69" mass="7912">MRRRLVRVRRLPPELLPLCGEDGRLVRPYVRPAEAQRHPAPADQAARRRELEEAVRRLNTWSSGGGGRC</sequence>
<accession>A0AAE6NJJ4</accession>
<keyword evidence="3" id="KW-1185">Reference proteome</keyword>
<dbReference type="EMBL" id="CP023691">
    <property type="protein sequence ID" value="QEV52970.1"/>
    <property type="molecule type" value="Genomic_DNA"/>
</dbReference>
<proteinExistence type="predicted"/>